<comment type="caution">
    <text evidence="3">The sequence shown here is derived from an EMBL/GenBank/DDBJ whole genome shotgun (WGS) entry which is preliminary data.</text>
</comment>
<evidence type="ECO:0000256" key="2">
    <source>
        <dbReference type="SAM" id="MobiDB-lite"/>
    </source>
</evidence>
<sequence>MAVQFDMFVKMRYNGPKAREFYPSNQSAAIAIVKEDLKALKIPFPKTDTITITSQGECSFMWPNVVIDSLLYKQLTSRIWGRVDDERKDLYRSLSIDRLYLHEKRLYPPKVFPHKQWRRPNVEEPQQQHRNEAQLLLDDMASALRIPKNEPVEIPTFLRQAIDVDTTPPGLTFSTQTTRTRPSRFSEIDTQLPRKRSHSPDLWERPARPPPSSADTSAFVLAERAHNVLRPPPASAPGAVGKGPGGAARERHKDHHALLKLSRELHNARRQIAANAAREDAILAELAKLDPGNDKYYHDVMGNNSSTQVNELRQVEAKESAMRARLKEVELELAEEKSRRAVAEAALEDMKRECKEPFVVSAMLEAFLMISKATTEALEPVKHR</sequence>
<dbReference type="AlphaFoldDB" id="A0A9P7GMU5"/>
<evidence type="ECO:0000313" key="4">
    <source>
        <dbReference type="Proteomes" id="UP000717328"/>
    </source>
</evidence>
<dbReference type="EMBL" id="JABCKI010000086">
    <property type="protein sequence ID" value="KAG5652941.1"/>
    <property type="molecule type" value="Genomic_DNA"/>
</dbReference>
<protein>
    <submittedName>
        <fullName evidence="3">Uncharacterized protein</fullName>
    </submittedName>
</protein>
<organism evidence="3 4">
    <name type="scientific">Sphagnurus paluster</name>
    <dbReference type="NCBI Taxonomy" id="117069"/>
    <lineage>
        <taxon>Eukaryota</taxon>
        <taxon>Fungi</taxon>
        <taxon>Dikarya</taxon>
        <taxon>Basidiomycota</taxon>
        <taxon>Agaricomycotina</taxon>
        <taxon>Agaricomycetes</taxon>
        <taxon>Agaricomycetidae</taxon>
        <taxon>Agaricales</taxon>
        <taxon>Tricholomatineae</taxon>
        <taxon>Lyophyllaceae</taxon>
        <taxon>Sphagnurus</taxon>
    </lineage>
</organism>
<proteinExistence type="predicted"/>
<reference evidence="3" key="2">
    <citation type="submission" date="2021-10" db="EMBL/GenBank/DDBJ databases">
        <title>Phylogenomics reveals ancestral predisposition of the termite-cultivated fungus Termitomyces towards a domesticated lifestyle.</title>
        <authorList>
            <person name="Auxier B."/>
            <person name="Grum-Grzhimaylo A."/>
            <person name="Cardenas M.E."/>
            <person name="Lodge J.D."/>
            <person name="Laessoe T."/>
            <person name="Pedersen O."/>
            <person name="Smith M.E."/>
            <person name="Kuyper T.W."/>
            <person name="Franco-Molano E.A."/>
            <person name="Baroni T.J."/>
            <person name="Aanen D.K."/>
        </authorList>
    </citation>
    <scope>NUCLEOTIDE SEQUENCE</scope>
    <source>
        <strain evidence="3">D49</strain>
    </source>
</reference>
<feature type="coiled-coil region" evidence="1">
    <location>
        <begin position="312"/>
        <end position="353"/>
    </location>
</feature>
<feature type="compositionally biased region" description="Basic and acidic residues" evidence="2">
    <location>
        <begin position="198"/>
        <end position="207"/>
    </location>
</feature>
<keyword evidence="4" id="KW-1185">Reference proteome</keyword>
<dbReference type="Proteomes" id="UP000717328">
    <property type="component" value="Unassembled WGS sequence"/>
</dbReference>
<evidence type="ECO:0000313" key="3">
    <source>
        <dbReference type="EMBL" id="KAG5652941.1"/>
    </source>
</evidence>
<dbReference type="OrthoDB" id="3070390at2759"/>
<reference evidence="3" key="1">
    <citation type="submission" date="2021-02" db="EMBL/GenBank/DDBJ databases">
        <authorList>
            <person name="Nieuwenhuis M."/>
            <person name="Van De Peppel L.J.J."/>
        </authorList>
    </citation>
    <scope>NUCLEOTIDE SEQUENCE</scope>
    <source>
        <strain evidence="3">D49</strain>
    </source>
</reference>
<feature type="region of interest" description="Disordered" evidence="2">
    <location>
        <begin position="167"/>
        <end position="215"/>
    </location>
</feature>
<accession>A0A9P7GMU5</accession>
<keyword evidence="1" id="KW-0175">Coiled coil</keyword>
<gene>
    <name evidence="3" type="ORF">H0H81_003017</name>
</gene>
<evidence type="ECO:0000256" key="1">
    <source>
        <dbReference type="SAM" id="Coils"/>
    </source>
</evidence>
<feature type="region of interest" description="Disordered" evidence="2">
    <location>
        <begin position="229"/>
        <end position="249"/>
    </location>
</feature>
<name>A0A9P7GMU5_9AGAR</name>